<dbReference type="Proteomes" id="UP001321018">
    <property type="component" value="Unassembled WGS sequence"/>
</dbReference>
<name>A0AAP3E1L5_9EURY</name>
<gene>
    <name evidence="5" type="ORF">OB955_11090</name>
    <name evidence="4" type="ORF">OB960_08805</name>
</gene>
<dbReference type="CDD" id="cd00093">
    <property type="entry name" value="HTH_XRE"/>
    <property type="match status" value="1"/>
</dbReference>
<dbReference type="InterPro" id="IPR058562">
    <property type="entry name" value="MJ0586_N"/>
</dbReference>
<dbReference type="InterPro" id="IPR001387">
    <property type="entry name" value="Cro/C1-type_HTH"/>
</dbReference>
<sequence length="186" mass="19597">MVQCEMCGAETSSPKTIKVEGAKLDVCSDCTDFGTEVKTTSSSSTSTKYSTSSSSSNGNSSGSSSGGQSPGASASSSSSSSSRSRRSDMFDDMDEIVTDYDDRIRRAREQEGLSQSDLANELNEKASLIRKLERGDTLPSDRVQSKLERFLDISLSGGGGSAEDTEWSGGSSSGSYTLGDVVKRKD</sequence>
<protein>
    <submittedName>
        <fullName evidence="4">Multiprotein bridging factor aMBF1</fullName>
    </submittedName>
</protein>
<feature type="compositionally biased region" description="Low complexity" evidence="2">
    <location>
        <begin position="70"/>
        <end position="82"/>
    </location>
</feature>
<dbReference type="GO" id="GO:0003677">
    <property type="term" value="F:DNA binding"/>
    <property type="evidence" value="ECO:0007669"/>
    <property type="project" value="UniProtKB-KW"/>
</dbReference>
<evidence type="ECO:0000256" key="2">
    <source>
        <dbReference type="SAM" id="MobiDB-lite"/>
    </source>
</evidence>
<accession>A0AAP3E1L5</accession>
<evidence type="ECO:0000313" key="5">
    <source>
        <dbReference type="EMBL" id="MCU4973287.1"/>
    </source>
</evidence>
<feature type="domain" description="HTH cro/C1-type" evidence="3">
    <location>
        <begin position="104"/>
        <end position="158"/>
    </location>
</feature>
<dbReference type="PROSITE" id="PS50943">
    <property type="entry name" value="HTH_CROC1"/>
    <property type="match status" value="1"/>
</dbReference>
<organism evidence="4 7">
    <name type="scientific">Natronoglomus mannanivorans</name>
    <dbReference type="NCBI Taxonomy" id="2979990"/>
    <lineage>
        <taxon>Archaea</taxon>
        <taxon>Methanobacteriati</taxon>
        <taxon>Methanobacteriota</taxon>
        <taxon>Stenosarchaea group</taxon>
        <taxon>Halobacteria</taxon>
        <taxon>Halobacteriales</taxon>
        <taxon>Natrialbaceae</taxon>
        <taxon>Natronoglomus</taxon>
    </lineage>
</organism>
<feature type="compositionally biased region" description="Low complexity" evidence="2">
    <location>
        <begin position="39"/>
        <end position="63"/>
    </location>
</feature>
<dbReference type="Pfam" id="PF26602">
    <property type="entry name" value="HVO_2718_N"/>
    <property type="match status" value="1"/>
</dbReference>
<dbReference type="NCBIfam" id="TIGR00270">
    <property type="entry name" value="multiprotein bridging factor aMBF1"/>
    <property type="match status" value="1"/>
</dbReference>
<dbReference type="EMBL" id="JAOPKB010000005">
    <property type="protein sequence ID" value="MCU4973287.1"/>
    <property type="molecule type" value="Genomic_DNA"/>
</dbReference>
<proteinExistence type="predicted"/>
<dbReference type="SMART" id="SM00530">
    <property type="entry name" value="HTH_XRE"/>
    <property type="match status" value="1"/>
</dbReference>
<evidence type="ECO:0000313" key="4">
    <source>
        <dbReference type="EMBL" id="MCU4741500.1"/>
    </source>
</evidence>
<reference evidence="4 6" key="1">
    <citation type="submission" date="2022-09" db="EMBL/GenBank/DDBJ databases">
        <title>Enrichment on poylsaccharides allowed isolation of novel metabolic and taxonomic groups of Haloarchaea.</title>
        <authorList>
            <person name="Sorokin D.Y."/>
            <person name="Elcheninov A.G."/>
            <person name="Khizhniak T.V."/>
            <person name="Kolganova T.V."/>
            <person name="Kublanov I.V."/>
        </authorList>
    </citation>
    <scope>NUCLEOTIDE SEQUENCE</scope>
    <source>
        <strain evidence="5 6">AArc-m2/3/4</strain>
        <strain evidence="4">AArc-xg1-1</strain>
    </source>
</reference>
<evidence type="ECO:0000259" key="3">
    <source>
        <dbReference type="PROSITE" id="PS50943"/>
    </source>
</evidence>
<dbReference type="InterPro" id="IPR010982">
    <property type="entry name" value="Lambda_DNA-bd_dom_sf"/>
</dbReference>
<keyword evidence="1" id="KW-0238">DNA-binding</keyword>
<feature type="region of interest" description="Disordered" evidence="2">
    <location>
        <begin position="33"/>
        <end position="96"/>
    </location>
</feature>
<feature type="region of interest" description="Disordered" evidence="2">
    <location>
        <begin position="154"/>
        <end position="186"/>
    </location>
</feature>
<dbReference type="AlphaFoldDB" id="A0AAP3E1L5"/>
<dbReference type="SUPFAM" id="SSF47413">
    <property type="entry name" value="lambda repressor-like DNA-binding domains"/>
    <property type="match status" value="1"/>
</dbReference>
<dbReference type="EMBL" id="JAOPKA010000004">
    <property type="protein sequence ID" value="MCU4741500.1"/>
    <property type="molecule type" value="Genomic_DNA"/>
</dbReference>
<evidence type="ECO:0000256" key="1">
    <source>
        <dbReference type="ARBA" id="ARBA00023125"/>
    </source>
</evidence>
<dbReference type="Proteomes" id="UP001320972">
    <property type="component" value="Unassembled WGS sequence"/>
</dbReference>
<evidence type="ECO:0000313" key="7">
    <source>
        <dbReference type="Proteomes" id="UP001321018"/>
    </source>
</evidence>
<dbReference type="InterPro" id="IPR004451">
    <property type="entry name" value="MJ0586"/>
</dbReference>
<dbReference type="Pfam" id="PF01381">
    <property type="entry name" value="HTH_3"/>
    <property type="match status" value="1"/>
</dbReference>
<dbReference type="PANTHER" id="PTHR10245">
    <property type="entry name" value="ENDOTHELIAL DIFFERENTIATION-RELATED FACTOR 1 MULTIPROTEIN BRIDGING FACTOR 1"/>
    <property type="match status" value="1"/>
</dbReference>
<evidence type="ECO:0000313" key="6">
    <source>
        <dbReference type="Proteomes" id="UP001320972"/>
    </source>
</evidence>
<dbReference type="RefSeq" id="WP_338003337.1">
    <property type="nucleotide sequence ID" value="NZ_JAOPKA010000004.1"/>
</dbReference>
<dbReference type="Gene3D" id="1.10.260.40">
    <property type="entry name" value="lambda repressor-like DNA-binding domains"/>
    <property type="match status" value="1"/>
</dbReference>
<keyword evidence="6" id="KW-1185">Reference proteome</keyword>
<comment type="caution">
    <text evidence="4">The sequence shown here is derived from an EMBL/GenBank/DDBJ whole genome shotgun (WGS) entry which is preliminary data.</text>
</comment>
<dbReference type="PANTHER" id="PTHR10245:SF15">
    <property type="entry name" value="ENDOTHELIAL DIFFERENTIATION-RELATED FACTOR 1"/>
    <property type="match status" value="1"/>
</dbReference>